<evidence type="ECO:0000313" key="2">
    <source>
        <dbReference type="EMBL" id="CAF3633755.1"/>
    </source>
</evidence>
<name>A0A8S2HFE1_9BILA</name>
<dbReference type="EMBL" id="CAJNOK010002183">
    <property type="protein sequence ID" value="CAF0848485.1"/>
    <property type="molecule type" value="Genomic_DNA"/>
</dbReference>
<accession>A0A8S2HFE1</accession>
<reference evidence="2" key="1">
    <citation type="submission" date="2021-02" db="EMBL/GenBank/DDBJ databases">
        <authorList>
            <person name="Nowell W R."/>
        </authorList>
    </citation>
    <scope>NUCLEOTIDE SEQUENCE</scope>
</reference>
<organism evidence="2 3">
    <name type="scientific">Didymodactylos carnosus</name>
    <dbReference type="NCBI Taxonomy" id="1234261"/>
    <lineage>
        <taxon>Eukaryota</taxon>
        <taxon>Metazoa</taxon>
        <taxon>Spiralia</taxon>
        <taxon>Gnathifera</taxon>
        <taxon>Rotifera</taxon>
        <taxon>Eurotatoria</taxon>
        <taxon>Bdelloidea</taxon>
        <taxon>Philodinida</taxon>
        <taxon>Philodinidae</taxon>
        <taxon>Didymodactylos</taxon>
    </lineage>
</organism>
<evidence type="ECO:0000313" key="1">
    <source>
        <dbReference type="EMBL" id="CAF0848485.1"/>
    </source>
</evidence>
<sequence length="613" mass="70240">MESNVNSKELLVEPSCTTVFECESLSIMSVLYSIVKSIDTDVLPLSSMDDEVNAPRMDSLSPLTIPMTTAKDSNENIHSSGITITEESLLSSSCEDAKIRYICRKILLSNSVIMALTDINTLTTHSGGGNRKVAIRSLLDEGLLLEDFYLARRNATTTNTATLKCYAKAFPMNNSITAKTKFIDSLSKYNVRWSEYILSFNHGQIIEIDSVANTPIINANNTISKTSSMSLSEKAKELFQANDYYKQYVRYDVHQILLPLQEHKTNLSSRTTDTFHTVAKKSTKKRRLSVTTDETNAVGDINLSKKPRPFLAVVHIMGWDKQLSVNVTDIENVYILLIRRMTIKEISILSTLDDILPSELPQKQSHLRRILNSSENTNYTVRDVSFMLSMLNDIPQVKQMFAFSCCEIQKVIHKYRNLTNAGDNELQQQQYTIKKEALSKTQIDNEIIEKSYNPCNVYRDEMQETKRTSFGFLATFLSCGVIVGFDESYRAEGMRRVIRHLICILGRGKLPPAMLYDTACTLRLFIDKWFNTEYLSNTENAEFLKTMSLAIDRFHQPNHTRKMCRNEMNCDHQTHNGLFKNVDTQICERMFSYFTNFKHAFRSYNFWKSDKFI</sequence>
<dbReference type="EMBL" id="CAJOBA010002183">
    <property type="protein sequence ID" value="CAF3633755.1"/>
    <property type="molecule type" value="Genomic_DNA"/>
</dbReference>
<evidence type="ECO:0000313" key="3">
    <source>
        <dbReference type="Proteomes" id="UP000682733"/>
    </source>
</evidence>
<dbReference type="Proteomes" id="UP000677228">
    <property type="component" value="Unassembled WGS sequence"/>
</dbReference>
<gene>
    <name evidence="1" type="ORF">OVA965_LOCUS7015</name>
    <name evidence="2" type="ORF">TMI583_LOCUS7011</name>
</gene>
<dbReference type="Proteomes" id="UP000682733">
    <property type="component" value="Unassembled WGS sequence"/>
</dbReference>
<dbReference type="AlphaFoldDB" id="A0A8S2HFE1"/>
<protein>
    <submittedName>
        <fullName evidence="2">Uncharacterized protein</fullName>
    </submittedName>
</protein>
<comment type="caution">
    <text evidence="2">The sequence shown here is derived from an EMBL/GenBank/DDBJ whole genome shotgun (WGS) entry which is preliminary data.</text>
</comment>
<proteinExistence type="predicted"/>